<dbReference type="AlphaFoldDB" id="A0A1J5Q9A2"/>
<feature type="transmembrane region" description="Helical" evidence="2">
    <location>
        <begin position="26"/>
        <end position="46"/>
    </location>
</feature>
<evidence type="ECO:0000256" key="2">
    <source>
        <dbReference type="SAM" id="Phobius"/>
    </source>
</evidence>
<proteinExistence type="predicted"/>
<evidence type="ECO:0000313" key="3">
    <source>
        <dbReference type="EMBL" id="OIQ72557.1"/>
    </source>
</evidence>
<organism evidence="3">
    <name type="scientific">mine drainage metagenome</name>
    <dbReference type="NCBI Taxonomy" id="410659"/>
    <lineage>
        <taxon>unclassified sequences</taxon>
        <taxon>metagenomes</taxon>
        <taxon>ecological metagenomes</taxon>
    </lineage>
</organism>
<protein>
    <submittedName>
        <fullName evidence="3">Uncharacterized protein</fullName>
    </submittedName>
</protein>
<accession>A0A1J5Q9A2</accession>
<sequence length="191" mass="20087">MRAVTDQARLVSQPPGKKLAGKRRTAFLTAAALVAVVAIVCAIAVFSRQASSLQHNPGPAQASGSPVPTQFNKGDLTDQEYAFARDVVRREVRRNDDVLTSATVTASYGTVTDSNIGYPCMSGRLLHINLIGDFPHTVTDGHAVKPGDPMPDFTVHAVDLTADAKTGRVCLVSVQTGKVAPEPGAVSLPVN</sequence>
<reference evidence="3" key="1">
    <citation type="submission" date="2016-10" db="EMBL/GenBank/DDBJ databases">
        <title>Sequence of Gallionella enrichment culture.</title>
        <authorList>
            <person name="Poehlein A."/>
            <person name="Muehling M."/>
            <person name="Daniel R."/>
        </authorList>
    </citation>
    <scope>NUCLEOTIDE SEQUENCE</scope>
</reference>
<feature type="compositionally biased region" description="Polar residues" evidence="1">
    <location>
        <begin position="62"/>
        <end position="72"/>
    </location>
</feature>
<keyword evidence="2" id="KW-0812">Transmembrane</keyword>
<gene>
    <name evidence="3" type="ORF">GALL_458150</name>
</gene>
<feature type="region of interest" description="Disordered" evidence="1">
    <location>
        <begin position="54"/>
        <end position="73"/>
    </location>
</feature>
<comment type="caution">
    <text evidence="3">The sequence shown here is derived from an EMBL/GenBank/DDBJ whole genome shotgun (WGS) entry which is preliminary data.</text>
</comment>
<keyword evidence="2" id="KW-0472">Membrane</keyword>
<keyword evidence="2" id="KW-1133">Transmembrane helix</keyword>
<name>A0A1J5Q9A2_9ZZZZ</name>
<evidence type="ECO:0000256" key="1">
    <source>
        <dbReference type="SAM" id="MobiDB-lite"/>
    </source>
</evidence>
<dbReference type="EMBL" id="MLJW01003221">
    <property type="protein sequence ID" value="OIQ72557.1"/>
    <property type="molecule type" value="Genomic_DNA"/>
</dbReference>